<dbReference type="NCBIfam" id="NF004760">
    <property type="entry name" value="PRK06091.1"/>
    <property type="match status" value="1"/>
</dbReference>
<accession>A0A1J5JK07</accession>
<dbReference type="PANTHER" id="PTHR11117:SF24">
    <property type="entry name" value="PROTEIN FDRA"/>
    <property type="match status" value="1"/>
</dbReference>
<evidence type="ECO:0000313" key="3">
    <source>
        <dbReference type="EMBL" id="OIQ09108.1"/>
    </source>
</evidence>
<organism evidence="3 4">
    <name type="scientific">Neomoorella thermoacetica</name>
    <name type="common">Clostridium thermoaceticum</name>
    <dbReference type="NCBI Taxonomy" id="1525"/>
    <lineage>
        <taxon>Bacteria</taxon>
        <taxon>Bacillati</taxon>
        <taxon>Bacillota</taxon>
        <taxon>Clostridia</taxon>
        <taxon>Neomoorellales</taxon>
        <taxon>Neomoorellaceae</taxon>
        <taxon>Neomoorella</taxon>
    </lineage>
</organism>
<gene>
    <name evidence="3" type="primary">sucD_1</name>
    <name evidence="3" type="ORF">MOOR_12190</name>
</gene>
<dbReference type="Proteomes" id="UP000182743">
    <property type="component" value="Unassembled WGS sequence"/>
</dbReference>
<dbReference type="EMBL" id="MIHH01000005">
    <property type="protein sequence ID" value="OIQ09108.1"/>
    <property type="molecule type" value="Genomic_DNA"/>
</dbReference>
<name>A0A1J5JK07_NEOTH</name>
<evidence type="ECO:0000259" key="2">
    <source>
        <dbReference type="Pfam" id="PF02629"/>
    </source>
</evidence>
<dbReference type="Pfam" id="PF02629">
    <property type="entry name" value="CoA_binding"/>
    <property type="match status" value="1"/>
</dbReference>
<dbReference type="GO" id="GO:0005829">
    <property type="term" value="C:cytosol"/>
    <property type="evidence" value="ECO:0007669"/>
    <property type="project" value="TreeGrafter"/>
</dbReference>
<dbReference type="Gene3D" id="3.40.50.261">
    <property type="entry name" value="Succinyl-CoA synthetase domains"/>
    <property type="match status" value="2"/>
</dbReference>
<evidence type="ECO:0000259" key="1">
    <source>
        <dbReference type="Pfam" id="PF00549"/>
    </source>
</evidence>
<dbReference type="GO" id="GO:0009361">
    <property type="term" value="C:succinate-CoA ligase complex (ADP-forming)"/>
    <property type="evidence" value="ECO:0007669"/>
    <property type="project" value="TreeGrafter"/>
</dbReference>
<dbReference type="Pfam" id="PF00549">
    <property type="entry name" value="Ligase_CoA"/>
    <property type="match status" value="1"/>
</dbReference>
<dbReference type="GO" id="GO:0004775">
    <property type="term" value="F:succinate-CoA ligase (ADP-forming) activity"/>
    <property type="evidence" value="ECO:0007669"/>
    <property type="project" value="UniProtKB-EC"/>
</dbReference>
<dbReference type="GO" id="GO:0004776">
    <property type="term" value="F:succinate-CoA ligase (GDP-forming) activity"/>
    <property type="evidence" value="ECO:0007669"/>
    <property type="project" value="TreeGrafter"/>
</dbReference>
<sequence>MLTKTIVKPNTYFDSVTLMRISGQAAEMDGVMDVLVGMGTDLNKESLARVGLLTEAAEGASPNDLLIGVRVTGEEILERVLQRIDELLGSQRRGAVGEGGEVQKERPRSIARACQLKPGYNLALISVPGIYAAREAREALRQEMHVFLFSDNVSLEDEVDLKKKAAAKGLLMMGPDCGTAIINGAPLGFANRVRRGSIGIVGASGTGIQQVTTLIDSLGEGISQAIGTGGRDLTERVGGMTTLAALDALAADDQTKVIILISKPPAPAVAAKVFARAAEIDKPVVMCLLGSQTMASPGPGIIQCRNLEETALQAVSLVRGGQEVTLPEEDRRAFLDEFLAARKPGQKYVRALYGGGTLCDEAMTVFRHEGIPIFSNVPLSPEEALADVEQSRGNTFLDMGDDYFTRGRPHPMIEPGLRNPRLLQEAADPEVAVILLDVILGHGSHSDPAGVAARGIQEARQQAAREGRRLAFIAALIGTAADPQGLEQQRRLLEEAGVIVCTSNIRAARLAASLVKQLAAPERM</sequence>
<protein>
    <submittedName>
        <fullName evidence="3">Succinyl-CoA ligase [ADP-forming] subunit alpha</fullName>
        <ecNumber evidence="3">6.2.1.5</ecNumber>
    </submittedName>
</protein>
<dbReference type="SUPFAM" id="SSF52210">
    <property type="entry name" value="Succinyl-CoA synthetase domains"/>
    <property type="match status" value="2"/>
</dbReference>
<comment type="caution">
    <text evidence="3">The sequence shown here is derived from an EMBL/GenBank/DDBJ whole genome shotgun (WGS) entry which is preliminary data.</text>
</comment>
<dbReference type="Gene3D" id="3.40.50.720">
    <property type="entry name" value="NAD(P)-binding Rossmann-like Domain"/>
    <property type="match status" value="1"/>
</dbReference>
<dbReference type="InterPro" id="IPR003781">
    <property type="entry name" value="CoA-bd"/>
</dbReference>
<dbReference type="EC" id="6.2.1.5" evidence="3"/>
<feature type="domain" description="CoA-binding" evidence="2">
    <location>
        <begin position="196"/>
        <end position="284"/>
    </location>
</feature>
<reference evidence="3 4" key="1">
    <citation type="submission" date="2016-08" db="EMBL/GenBank/DDBJ databases">
        <title>Genome-based comparison of Moorella thermoacetic strains.</title>
        <authorList>
            <person name="Poehlein A."/>
            <person name="Bengelsdorf F.R."/>
            <person name="Esser C."/>
            <person name="Duerre P."/>
            <person name="Daniel R."/>
        </authorList>
    </citation>
    <scope>NUCLEOTIDE SEQUENCE [LARGE SCALE GENOMIC DNA]</scope>
    <source>
        <strain evidence="3 4">DSM 11768</strain>
    </source>
</reference>
<dbReference type="RefSeq" id="WP_071520763.1">
    <property type="nucleotide sequence ID" value="NZ_MIHH01000005.1"/>
</dbReference>
<keyword evidence="3" id="KW-0436">Ligase</keyword>
<dbReference type="InterPro" id="IPR016102">
    <property type="entry name" value="Succinyl-CoA_synth-like"/>
</dbReference>
<evidence type="ECO:0000313" key="4">
    <source>
        <dbReference type="Proteomes" id="UP000182743"/>
    </source>
</evidence>
<dbReference type="PANTHER" id="PTHR11117">
    <property type="entry name" value="SUCCINYL-COA LIGASE SUBUNIT ALPHA"/>
    <property type="match status" value="1"/>
</dbReference>
<dbReference type="GO" id="GO:0006099">
    <property type="term" value="P:tricarboxylic acid cycle"/>
    <property type="evidence" value="ECO:0007669"/>
    <property type="project" value="TreeGrafter"/>
</dbReference>
<dbReference type="InterPro" id="IPR005811">
    <property type="entry name" value="SUCC_ACL_C"/>
</dbReference>
<feature type="domain" description="ATP-citrate synthase/succinyl-CoA ligase C-terminal" evidence="1">
    <location>
        <begin position="352"/>
        <end position="512"/>
    </location>
</feature>
<dbReference type="AlphaFoldDB" id="A0A1J5JK07"/>
<proteinExistence type="predicted"/>